<feature type="compositionally biased region" description="Polar residues" evidence="1">
    <location>
        <begin position="261"/>
        <end position="272"/>
    </location>
</feature>
<evidence type="ECO:0000256" key="1">
    <source>
        <dbReference type="SAM" id="MobiDB-lite"/>
    </source>
</evidence>
<reference evidence="2" key="1">
    <citation type="journal article" date="2019" name="MBio">
        <title>Virus Genomes from Deep Sea Sediments Expand the Ocean Megavirome and Support Independent Origins of Viral Gigantism.</title>
        <authorList>
            <person name="Backstrom D."/>
            <person name="Yutin N."/>
            <person name="Jorgensen S.L."/>
            <person name="Dharamshi J."/>
            <person name="Homa F."/>
            <person name="Zaremba-Niedwiedzka K."/>
            <person name="Spang A."/>
            <person name="Wolf Y.I."/>
            <person name="Koonin E.V."/>
            <person name="Ettema T.J."/>
        </authorList>
    </citation>
    <scope>NUCLEOTIDE SEQUENCE</scope>
</reference>
<gene>
    <name evidence="2" type="ORF">LCMiAC02_00120</name>
</gene>
<dbReference type="EMBL" id="MK500406">
    <property type="protein sequence ID" value="QBK88919.1"/>
    <property type="molecule type" value="Genomic_DNA"/>
</dbReference>
<feature type="compositionally biased region" description="Acidic residues" evidence="1">
    <location>
        <begin position="209"/>
        <end position="247"/>
    </location>
</feature>
<feature type="compositionally biased region" description="Low complexity" evidence="1">
    <location>
        <begin position="248"/>
        <end position="260"/>
    </location>
</feature>
<evidence type="ECO:0000313" key="2">
    <source>
        <dbReference type="EMBL" id="QBK88919.1"/>
    </source>
</evidence>
<name>A0A481Z0G4_9VIRU</name>
<feature type="region of interest" description="Disordered" evidence="1">
    <location>
        <begin position="199"/>
        <end position="294"/>
    </location>
</feature>
<sequence length="294" mass="33479">MGLSQSNTKKYPIISRFPDVETRINKMFNTNKNNNLYTEGSINTFDLDDNIDNQKKVYSAVNVGRGTSRFSGRADIPSYNSILKEGRGKEYIPRKITYNKYDPIELKKYLQNGGDIKNLSESSADSENFTQMEQMRNYLTNDINNQKINQVHLATGGRGNNLKAIFDNIESPTTTTSVNFKDILKNITNIANITNKNLKGGQRRKEEPDNFFEEPVTETFDLDDDDTETGEEDDDEEPEAEEEDSNDSNDSSTSSQNENTYNDYSETSNNENEGLVPFYSEDGSDYEFRQATHL</sequence>
<protein>
    <submittedName>
        <fullName evidence="2">Uncharacterized protein</fullName>
    </submittedName>
</protein>
<accession>A0A481Z0G4</accession>
<organism evidence="2">
    <name type="scientific">Mimivirus LCMiAC02</name>
    <dbReference type="NCBI Taxonomy" id="2506609"/>
    <lineage>
        <taxon>Viruses</taxon>
        <taxon>Varidnaviria</taxon>
        <taxon>Bamfordvirae</taxon>
        <taxon>Nucleocytoviricota</taxon>
        <taxon>Megaviricetes</taxon>
        <taxon>Imitervirales</taxon>
        <taxon>Mimiviridae</taxon>
        <taxon>Klosneuvirinae</taxon>
    </lineage>
</organism>
<proteinExistence type="predicted"/>